<evidence type="ECO:0000313" key="2">
    <source>
        <dbReference type="EMBL" id="ETO21143.1"/>
    </source>
</evidence>
<evidence type="ECO:0000259" key="1">
    <source>
        <dbReference type="Pfam" id="PF20998"/>
    </source>
</evidence>
<name>X6N5C4_RETFI</name>
<proteinExistence type="predicted"/>
<dbReference type="Proteomes" id="UP000023152">
    <property type="component" value="Unassembled WGS sequence"/>
</dbReference>
<protein>
    <recommendedName>
        <fullName evidence="1">Nucleolar protein 11 C-terminal domain-containing protein</fullName>
    </recommendedName>
</protein>
<feature type="domain" description="Nucleolar protein 11 C-terminal" evidence="1">
    <location>
        <begin position="11"/>
        <end position="115"/>
    </location>
</feature>
<dbReference type="AlphaFoldDB" id="X6N5C4"/>
<dbReference type="Pfam" id="PF20998">
    <property type="entry name" value="Nol11_C"/>
    <property type="match status" value="1"/>
</dbReference>
<evidence type="ECO:0000313" key="3">
    <source>
        <dbReference type="Proteomes" id="UP000023152"/>
    </source>
</evidence>
<dbReference type="InterPro" id="IPR048897">
    <property type="entry name" value="Nol11_C"/>
</dbReference>
<organism evidence="2 3">
    <name type="scientific">Reticulomyxa filosa</name>
    <dbReference type="NCBI Taxonomy" id="46433"/>
    <lineage>
        <taxon>Eukaryota</taxon>
        <taxon>Sar</taxon>
        <taxon>Rhizaria</taxon>
        <taxon>Retaria</taxon>
        <taxon>Foraminifera</taxon>
        <taxon>Monothalamids</taxon>
        <taxon>Reticulomyxidae</taxon>
        <taxon>Reticulomyxa</taxon>
    </lineage>
</organism>
<dbReference type="EMBL" id="ASPP01011902">
    <property type="protein sequence ID" value="ETO21143.1"/>
    <property type="molecule type" value="Genomic_DNA"/>
</dbReference>
<reference evidence="2 3" key="1">
    <citation type="journal article" date="2013" name="Curr. Biol.">
        <title>The Genome of the Foraminiferan Reticulomyxa filosa.</title>
        <authorList>
            <person name="Glockner G."/>
            <person name="Hulsmann N."/>
            <person name="Schleicher M."/>
            <person name="Noegel A.A."/>
            <person name="Eichinger L."/>
            <person name="Gallinger C."/>
            <person name="Pawlowski J."/>
            <person name="Sierra R."/>
            <person name="Euteneuer U."/>
            <person name="Pillet L."/>
            <person name="Moustafa A."/>
            <person name="Platzer M."/>
            <person name="Groth M."/>
            <person name="Szafranski K."/>
            <person name="Schliwa M."/>
        </authorList>
    </citation>
    <scope>NUCLEOTIDE SEQUENCE [LARGE SCALE GENOMIC DNA]</scope>
</reference>
<accession>X6N5C4</accession>
<keyword evidence="3" id="KW-1185">Reference proteome</keyword>
<gene>
    <name evidence="2" type="ORF">RFI_16061</name>
</gene>
<comment type="caution">
    <text evidence="2">The sequence shown here is derived from an EMBL/GenBank/DDBJ whole genome shotgun (WGS) entry which is preliminary data.</text>
</comment>
<sequence length="162" mass="19373">MQYILHNSDKVLSMEMNDLFMRRVLQLLPMEKVRMLMQYLIHLLKMHECQQYKQKVNLSPSHEMISVEAILNWLTILLDAHLYQLSFESEPWLLTEQLQLIRSLLENYDKYIDQIIIIQANLHHILSISHINGDKFPVEKNSVAQKEKVDQNHDYFVEEILL</sequence>